<dbReference type="InterPro" id="IPR011381">
    <property type="entry name" value="H3-K9_MeTrfase_SUV39H1/2-like"/>
</dbReference>
<dbReference type="Gene3D" id="2.40.50.40">
    <property type="match status" value="1"/>
</dbReference>
<gene>
    <name evidence="18" type="primary">suv39h2</name>
    <name evidence="18" type="ORF">CEXT_518871</name>
</gene>
<dbReference type="Pfam" id="PF05033">
    <property type="entry name" value="Pre-SET"/>
    <property type="match status" value="1"/>
</dbReference>
<feature type="binding site" evidence="13">
    <location>
        <position position="251"/>
    </location>
    <ligand>
        <name>Zn(2+)</name>
        <dbReference type="ChEBI" id="CHEBI:29105"/>
        <label>1</label>
    </ligand>
</feature>
<feature type="binding site" evidence="13">
    <location>
        <position position="254"/>
    </location>
    <ligand>
        <name>Zn(2+)</name>
        <dbReference type="ChEBI" id="CHEBI:29105"/>
        <label>3</label>
    </ligand>
</feature>
<dbReference type="GO" id="GO:0008270">
    <property type="term" value="F:zinc ion binding"/>
    <property type="evidence" value="ECO:0007669"/>
    <property type="project" value="UniProtKB-UniRule"/>
</dbReference>
<feature type="binding site" evidence="13">
    <location>
        <position position="461"/>
    </location>
    <ligand>
        <name>Zn(2+)</name>
        <dbReference type="ChEBI" id="CHEBI:29105"/>
        <label>4</label>
    </ligand>
</feature>
<evidence type="ECO:0000256" key="3">
    <source>
        <dbReference type="ARBA" id="ARBA00022454"/>
    </source>
</evidence>
<feature type="binding site" evidence="13">
    <location>
        <position position="456"/>
    </location>
    <ligand>
        <name>Zn(2+)</name>
        <dbReference type="ChEBI" id="CHEBI:29105"/>
        <label>4</label>
    </ligand>
</feature>
<dbReference type="PROSITE" id="PS50867">
    <property type="entry name" value="PRE_SET"/>
    <property type="match status" value="1"/>
</dbReference>
<dbReference type="InterPro" id="IPR000953">
    <property type="entry name" value="Chromo/chromo_shadow_dom"/>
</dbReference>
<evidence type="ECO:0000313" key="18">
    <source>
        <dbReference type="EMBL" id="GIX85905.1"/>
    </source>
</evidence>
<keyword evidence="9 12" id="KW-0156">Chromatin regulator</keyword>
<feature type="binding site" evidence="13">
    <location>
        <position position="295"/>
    </location>
    <ligand>
        <name>Zn(2+)</name>
        <dbReference type="ChEBI" id="CHEBI:29105"/>
        <label>3</label>
    </ligand>
</feature>
<feature type="binding site" evidence="13">
    <location>
        <position position="299"/>
    </location>
    <ligand>
        <name>Zn(2+)</name>
        <dbReference type="ChEBI" id="CHEBI:29105"/>
        <label>3</label>
    </ligand>
</feature>
<evidence type="ECO:0000256" key="5">
    <source>
        <dbReference type="ARBA" id="ARBA00022679"/>
    </source>
</evidence>
<dbReference type="GO" id="GO:0000775">
    <property type="term" value="C:chromosome, centromeric region"/>
    <property type="evidence" value="ECO:0007669"/>
    <property type="project" value="UniProtKB-SubCell"/>
</dbReference>
<dbReference type="SMART" id="SM00468">
    <property type="entry name" value="PreSET"/>
    <property type="match status" value="1"/>
</dbReference>
<dbReference type="SUPFAM" id="SSF54160">
    <property type="entry name" value="Chromo domain-like"/>
    <property type="match status" value="1"/>
</dbReference>
<dbReference type="InterPro" id="IPR001214">
    <property type="entry name" value="SET_dom"/>
</dbReference>
<keyword evidence="8 12" id="KW-0862">Zinc</keyword>
<feature type="domain" description="SET" evidence="15">
    <location>
        <begin position="310"/>
        <end position="434"/>
    </location>
</feature>
<dbReference type="AlphaFoldDB" id="A0AAV4NNP6"/>
<evidence type="ECO:0000259" key="16">
    <source>
        <dbReference type="PROSITE" id="PS50867"/>
    </source>
</evidence>
<dbReference type="SMART" id="SM00508">
    <property type="entry name" value="PostSET"/>
    <property type="match status" value="1"/>
</dbReference>
<protein>
    <recommendedName>
        <fullName evidence="12">Histone-lysine N-methyltransferase</fullName>
        <ecNumber evidence="12">2.1.1.355</ecNumber>
    </recommendedName>
</protein>
<dbReference type="Pfam" id="PF00385">
    <property type="entry name" value="Chromo"/>
    <property type="match status" value="1"/>
</dbReference>
<dbReference type="InterPro" id="IPR016197">
    <property type="entry name" value="Chromo-like_dom_sf"/>
</dbReference>
<dbReference type="InterPro" id="IPR003616">
    <property type="entry name" value="Post-SET_dom"/>
</dbReference>
<dbReference type="PIRSF" id="PIRSF009343">
    <property type="entry name" value="SUV39_SET"/>
    <property type="match status" value="1"/>
</dbReference>
<proteinExistence type="inferred from homology"/>
<dbReference type="GO" id="GO:0005634">
    <property type="term" value="C:nucleus"/>
    <property type="evidence" value="ECO:0007669"/>
    <property type="project" value="UniProtKB-SubCell"/>
</dbReference>
<reference evidence="18 19" key="1">
    <citation type="submission" date="2021-06" db="EMBL/GenBank/DDBJ databases">
        <title>Caerostris extrusa draft genome.</title>
        <authorList>
            <person name="Kono N."/>
            <person name="Arakawa K."/>
        </authorList>
    </citation>
    <scope>NUCLEOTIDE SEQUENCE [LARGE SCALE GENOMIC DNA]</scope>
</reference>
<accession>A0AAV4NNP6</accession>
<feature type="binding site" evidence="13">
    <location>
        <position position="289"/>
    </location>
    <ligand>
        <name>Zn(2+)</name>
        <dbReference type="ChEBI" id="CHEBI:29105"/>
        <label>2</label>
    </ligand>
</feature>
<dbReference type="InterPro" id="IPR050973">
    <property type="entry name" value="H3K9_Histone-Lys_N-MTase"/>
</dbReference>
<feature type="binding site" evidence="13">
    <location>
        <position position="249"/>
    </location>
    <ligand>
        <name>Zn(2+)</name>
        <dbReference type="ChEBI" id="CHEBI:29105"/>
        <label>1</label>
    </ligand>
</feature>
<sequence>MYEHEVDQGEENYQDFSENEKYKLIKNVSVMCLQSINDLKRMCEKLGLKFDYAKNVDLILDDKFIKGQKFYFIKWQGYSLGHNSWKSADQLLEYKDMICYYDSLKYPPSLLTEEMIFYFIKDICVRKPHDYLTLTKLCSLIYATDAKCIYNLKLSFADLRKKAINVLEMPLKKLNKLRDELLIIMQFAELRKIMLSNLKDWEIKMNAISSVYVRIENNVDLDGPPANFICIDNYISFSINLVENPIVFCSCENCFENSKNCCSHNLDGTFPYNEKKLLQLPPGHPIYECNNLCKCDENCINKVVQHGPKVNVAIFKTSNGCGWGLKTLDFIEKGQFVLEYLGEIITSELAEQRGEVYNYLGRTYLFDLDYDKDCLYTVDSMLYGNSSRFINHSCDPNLEIYTLWFNLHDPKLPRLAFFAKRKIKAGEELTFDYKMMDTRTKKGETVPDKDRIKCKCGSENCRKYLF</sequence>
<dbReference type="SUPFAM" id="SSF82199">
    <property type="entry name" value="SET domain"/>
    <property type="match status" value="1"/>
</dbReference>
<dbReference type="InterPro" id="IPR007728">
    <property type="entry name" value="Pre-SET_dom"/>
</dbReference>
<dbReference type="PANTHER" id="PTHR46223">
    <property type="entry name" value="HISTONE-LYSINE N-METHYLTRANSFERASE SUV39H"/>
    <property type="match status" value="1"/>
</dbReference>
<evidence type="ECO:0000256" key="10">
    <source>
        <dbReference type="ARBA" id="ARBA00023242"/>
    </source>
</evidence>
<evidence type="ECO:0000256" key="2">
    <source>
        <dbReference type="ARBA" id="ARBA00004584"/>
    </source>
</evidence>
<dbReference type="SMART" id="SM00317">
    <property type="entry name" value="SET"/>
    <property type="match status" value="1"/>
</dbReference>
<evidence type="ECO:0000256" key="7">
    <source>
        <dbReference type="ARBA" id="ARBA00022723"/>
    </source>
</evidence>
<feature type="binding site" evidence="13">
    <location>
        <position position="249"/>
    </location>
    <ligand>
        <name>Zn(2+)</name>
        <dbReference type="ChEBI" id="CHEBI:29105"/>
        <label>2</label>
    </ligand>
</feature>
<evidence type="ECO:0000256" key="9">
    <source>
        <dbReference type="ARBA" id="ARBA00022853"/>
    </source>
</evidence>
<evidence type="ECO:0000256" key="1">
    <source>
        <dbReference type="ARBA" id="ARBA00004123"/>
    </source>
</evidence>
<feature type="binding site" evidence="13">
    <location>
        <position position="261"/>
    </location>
    <ligand>
        <name>Zn(2+)</name>
        <dbReference type="ChEBI" id="CHEBI:29105"/>
        <label>1</label>
    </ligand>
</feature>
<dbReference type="EC" id="2.1.1.355" evidence="12"/>
<evidence type="ECO:0000313" key="19">
    <source>
        <dbReference type="Proteomes" id="UP001054945"/>
    </source>
</evidence>
<feature type="domain" description="Post-SET" evidence="17">
    <location>
        <begin position="450"/>
        <end position="466"/>
    </location>
</feature>
<dbReference type="InterPro" id="IPR046341">
    <property type="entry name" value="SET_dom_sf"/>
</dbReference>
<dbReference type="PANTHER" id="PTHR46223:SF4">
    <property type="entry name" value="HISTONE-LYSINE N-METHYLTRANSFERASE-RELATED"/>
    <property type="match status" value="1"/>
</dbReference>
<comment type="similarity">
    <text evidence="12">Belongs to the class V-like SAM-binding methyltransferase superfamily. Histone-lysine methyltransferase family. Suvar3-9 subfamily.</text>
</comment>
<feature type="binding site" evidence="13">
    <location>
        <position position="394"/>
    </location>
    <ligand>
        <name>Zn(2+)</name>
        <dbReference type="ChEBI" id="CHEBI:29105"/>
        <label>4</label>
    </ligand>
</feature>
<keyword evidence="4 12" id="KW-0489">Methyltransferase</keyword>
<feature type="binding site" evidence="13">
    <location>
        <position position="293"/>
    </location>
    <ligand>
        <name>Zn(2+)</name>
        <dbReference type="ChEBI" id="CHEBI:29105"/>
        <label>2</label>
    </ligand>
</feature>
<dbReference type="GO" id="GO:0140949">
    <property type="term" value="F:histone H3K9 trimethyltransferase activity"/>
    <property type="evidence" value="ECO:0007669"/>
    <property type="project" value="UniProtKB-EC"/>
</dbReference>
<keyword evidence="19" id="KW-1185">Reference proteome</keyword>
<keyword evidence="10 12" id="KW-0539">Nucleus</keyword>
<feature type="binding site" evidence="13">
    <location>
        <position position="254"/>
    </location>
    <ligand>
        <name>Zn(2+)</name>
        <dbReference type="ChEBI" id="CHEBI:29105"/>
        <label>1</label>
    </ligand>
</feature>
<dbReference type="PROSITE" id="PS50280">
    <property type="entry name" value="SET"/>
    <property type="match status" value="1"/>
</dbReference>
<feature type="domain" description="Pre-SET" evidence="16">
    <location>
        <begin position="247"/>
        <end position="307"/>
    </location>
</feature>
<dbReference type="InterPro" id="IPR023780">
    <property type="entry name" value="Chromo_domain"/>
</dbReference>
<keyword evidence="11" id="KW-0137">Centromere</keyword>
<dbReference type="GO" id="GO:0032259">
    <property type="term" value="P:methylation"/>
    <property type="evidence" value="ECO:0007669"/>
    <property type="project" value="UniProtKB-KW"/>
</dbReference>
<dbReference type="PROSITE" id="PS50868">
    <property type="entry name" value="POST_SET"/>
    <property type="match status" value="1"/>
</dbReference>
<keyword evidence="5 12" id="KW-0808">Transferase</keyword>
<evidence type="ECO:0000256" key="12">
    <source>
        <dbReference type="PIRNR" id="PIRNR009343"/>
    </source>
</evidence>
<keyword evidence="6 12" id="KW-0949">S-adenosyl-L-methionine</keyword>
<evidence type="ECO:0000259" key="14">
    <source>
        <dbReference type="PROSITE" id="PS50013"/>
    </source>
</evidence>
<keyword evidence="7 12" id="KW-0479">Metal-binding</keyword>
<evidence type="ECO:0000256" key="11">
    <source>
        <dbReference type="ARBA" id="ARBA00023328"/>
    </source>
</evidence>
<feature type="binding site" evidence="13">
    <location>
        <position position="262"/>
    </location>
    <ligand>
        <name>Zn(2+)</name>
        <dbReference type="ChEBI" id="CHEBI:29105"/>
        <label>2</label>
    </ligand>
</feature>
<dbReference type="CDD" id="cd00024">
    <property type="entry name" value="CD_CSD"/>
    <property type="match status" value="1"/>
</dbReference>
<evidence type="ECO:0000259" key="15">
    <source>
        <dbReference type="PROSITE" id="PS50280"/>
    </source>
</evidence>
<comment type="catalytic activity">
    <reaction evidence="12">
        <text>L-lysyl(9)-[histone H3] + 3 S-adenosyl-L-methionine = N(6),N(6),N(6)-trimethyl-L-lysyl(9)-[histone H3] + 3 S-adenosyl-L-homocysteine + 3 H(+)</text>
        <dbReference type="Rhea" id="RHEA:60276"/>
        <dbReference type="Rhea" id="RHEA-COMP:15538"/>
        <dbReference type="Rhea" id="RHEA-COMP:15546"/>
        <dbReference type="ChEBI" id="CHEBI:15378"/>
        <dbReference type="ChEBI" id="CHEBI:29969"/>
        <dbReference type="ChEBI" id="CHEBI:57856"/>
        <dbReference type="ChEBI" id="CHEBI:59789"/>
        <dbReference type="ChEBI" id="CHEBI:61961"/>
        <dbReference type="EC" id="2.1.1.355"/>
    </reaction>
</comment>
<dbReference type="CDD" id="cd10542">
    <property type="entry name" value="SET_SUV39H"/>
    <property type="match status" value="1"/>
</dbReference>
<dbReference type="Pfam" id="PF00856">
    <property type="entry name" value="SET"/>
    <property type="match status" value="1"/>
</dbReference>
<feature type="binding site" evidence="13">
    <location>
        <position position="454"/>
    </location>
    <ligand>
        <name>Zn(2+)</name>
        <dbReference type="ChEBI" id="CHEBI:29105"/>
        <label>4</label>
    </ligand>
</feature>
<keyword evidence="3" id="KW-0158">Chromosome</keyword>
<dbReference type="PROSITE" id="PS50013">
    <property type="entry name" value="CHROMO_2"/>
    <property type="match status" value="1"/>
</dbReference>
<evidence type="ECO:0000256" key="4">
    <source>
        <dbReference type="ARBA" id="ARBA00022603"/>
    </source>
</evidence>
<dbReference type="Proteomes" id="UP001054945">
    <property type="component" value="Unassembled WGS sequence"/>
</dbReference>
<evidence type="ECO:0000259" key="17">
    <source>
        <dbReference type="PROSITE" id="PS50868"/>
    </source>
</evidence>
<organism evidence="18 19">
    <name type="scientific">Caerostris extrusa</name>
    <name type="common">Bark spider</name>
    <name type="synonym">Caerostris bankana</name>
    <dbReference type="NCBI Taxonomy" id="172846"/>
    <lineage>
        <taxon>Eukaryota</taxon>
        <taxon>Metazoa</taxon>
        <taxon>Ecdysozoa</taxon>
        <taxon>Arthropoda</taxon>
        <taxon>Chelicerata</taxon>
        <taxon>Arachnida</taxon>
        <taxon>Araneae</taxon>
        <taxon>Araneomorphae</taxon>
        <taxon>Entelegynae</taxon>
        <taxon>Araneoidea</taxon>
        <taxon>Araneidae</taxon>
        <taxon>Caerostris</taxon>
    </lineage>
</organism>
<comment type="caution">
    <text evidence="18">The sequence shown here is derived from an EMBL/GenBank/DDBJ whole genome shotgun (WGS) entry which is preliminary data.</text>
</comment>
<name>A0AAV4NNP6_CAEEX</name>
<dbReference type="Gene3D" id="2.170.270.10">
    <property type="entry name" value="SET domain"/>
    <property type="match status" value="1"/>
</dbReference>
<feature type="domain" description="Chromo" evidence="14">
    <location>
        <begin position="54"/>
        <end position="101"/>
    </location>
</feature>
<evidence type="ECO:0000256" key="8">
    <source>
        <dbReference type="ARBA" id="ARBA00022833"/>
    </source>
</evidence>
<comment type="subcellular location">
    <subcellularLocation>
        <location evidence="2">Chromosome</location>
        <location evidence="2">Centromere</location>
    </subcellularLocation>
    <subcellularLocation>
        <location evidence="1 12">Nucleus</location>
    </subcellularLocation>
</comment>
<dbReference type="EMBL" id="BPLR01003556">
    <property type="protein sequence ID" value="GIX85905.1"/>
    <property type="molecule type" value="Genomic_DNA"/>
</dbReference>
<evidence type="ECO:0000256" key="6">
    <source>
        <dbReference type="ARBA" id="ARBA00022691"/>
    </source>
</evidence>
<feature type="binding site" evidence="13">
    <location>
        <position position="289"/>
    </location>
    <ligand>
        <name>Zn(2+)</name>
        <dbReference type="ChEBI" id="CHEBI:29105"/>
        <label>3</label>
    </ligand>
</feature>
<evidence type="ECO:0000256" key="13">
    <source>
        <dbReference type="PIRSR" id="PIRSR009343-2"/>
    </source>
</evidence>